<reference evidence="2" key="1">
    <citation type="submission" date="2018-11" db="EMBL/GenBank/DDBJ databases">
        <title>Chitinophaga lutea sp.nov., isolate from arsenic contaminated soil.</title>
        <authorList>
            <person name="Zong Y."/>
        </authorList>
    </citation>
    <scope>NUCLEOTIDE SEQUENCE [LARGE SCALE GENOMIC DNA]</scope>
    <source>
        <strain evidence="2">YLT18</strain>
    </source>
</reference>
<dbReference type="OrthoDB" id="1366124at2"/>
<evidence type="ECO:0000313" key="2">
    <source>
        <dbReference type="Proteomes" id="UP000279089"/>
    </source>
</evidence>
<dbReference type="AlphaFoldDB" id="A0A3N4MCM9"/>
<dbReference type="EMBL" id="RMBX01000010">
    <property type="protein sequence ID" value="RPD39666.1"/>
    <property type="molecule type" value="Genomic_DNA"/>
</dbReference>
<sequence>MGYYRFDKTTFTKMTLKEAEEANLFGKDVSYAERLRQATYLIYQAYGFSSSNLPKLDRKIHSSRKMSD</sequence>
<proteinExistence type="predicted"/>
<accession>A0A3N4MCM9</accession>
<name>A0A3N4MCM9_9BACT</name>
<keyword evidence="2" id="KW-1185">Reference proteome</keyword>
<evidence type="ECO:0000313" key="1">
    <source>
        <dbReference type="EMBL" id="RPD39666.1"/>
    </source>
</evidence>
<dbReference type="RefSeq" id="WP_120515803.1">
    <property type="nucleotide sequence ID" value="NZ_QXZY01000004.1"/>
</dbReference>
<organism evidence="1 2">
    <name type="scientific">Chitinophaga barathri</name>
    <dbReference type="NCBI Taxonomy" id="1647451"/>
    <lineage>
        <taxon>Bacteria</taxon>
        <taxon>Pseudomonadati</taxon>
        <taxon>Bacteroidota</taxon>
        <taxon>Chitinophagia</taxon>
        <taxon>Chitinophagales</taxon>
        <taxon>Chitinophagaceae</taxon>
        <taxon>Chitinophaga</taxon>
    </lineage>
</organism>
<gene>
    <name evidence="1" type="ORF">EG028_18650</name>
</gene>
<protein>
    <submittedName>
        <fullName evidence="1">Uncharacterized protein</fullName>
    </submittedName>
</protein>
<dbReference type="Proteomes" id="UP000279089">
    <property type="component" value="Unassembled WGS sequence"/>
</dbReference>
<comment type="caution">
    <text evidence="1">The sequence shown here is derived from an EMBL/GenBank/DDBJ whole genome shotgun (WGS) entry which is preliminary data.</text>
</comment>